<organism evidence="14 15">
    <name type="scientific">Fonsecaea multimorphosa CBS 102226</name>
    <dbReference type="NCBI Taxonomy" id="1442371"/>
    <lineage>
        <taxon>Eukaryota</taxon>
        <taxon>Fungi</taxon>
        <taxon>Dikarya</taxon>
        <taxon>Ascomycota</taxon>
        <taxon>Pezizomycotina</taxon>
        <taxon>Eurotiomycetes</taxon>
        <taxon>Chaetothyriomycetidae</taxon>
        <taxon>Chaetothyriales</taxon>
        <taxon>Herpotrichiellaceae</taxon>
        <taxon>Fonsecaea</taxon>
    </lineage>
</organism>
<keyword evidence="4" id="KW-0479">Metal-binding</keyword>
<evidence type="ECO:0000259" key="13">
    <source>
        <dbReference type="PROSITE" id="PS00498"/>
    </source>
</evidence>
<comment type="cofactor">
    <cofactor evidence="1">
        <name>Cu(2+)</name>
        <dbReference type="ChEBI" id="CHEBI:29036"/>
    </cofactor>
</comment>
<dbReference type="PANTHER" id="PTHR11474">
    <property type="entry name" value="TYROSINASE FAMILY MEMBER"/>
    <property type="match status" value="1"/>
</dbReference>
<dbReference type="Proteomes" id="UP000053411">
    <property type="component" value="Unassembled WGS sequence"/>
</dbReference>
<keyword evidence="15" id="KW-1185">Reference proteome</keyword>
<proteinExistence type="inferred from homology"/>
<dbReference type="InterPro" id="IPR002227">
    <property type="entry name" value="Tyrosinase_Cu-bd"/>
</dbReference>
<dbReference type="InterPro" id="IPR008922">
    <property type="entry name" value="Di-copper_centre_dom_sf"/>
</dbReference>
<dbReference type="PROSITE" id="PS00498">
    <property type="entry name" value="TYROSINASE_2"/>
    <property type="match status" value="1"/>
</dbReference>
<gene>
    <name evidence="14" type="ORF">Z520_08145</name>
</gene>
<reference evidence="14 15" key="1">
    <citation type="submission" date="2015-01" db="EMBL/GenBank/DDBJ databases">
        <title>The Genome Sequence of Fonsecaea multimorphosa CBS 102226.</title>
        <authorList>
            <consortium name="The Broad Institute Genomics Platform"/>
            <person name="Cuomo C."/>
            <person name="de Hoog S."/>
            <person name="Gorbushina A."/>
            <person name="Stielow B."/>
            <person name="Teixiera M."/>
            <person name="Abouelleil A."/>
            <person name="Chapman S.B."/>
            <person name="Priest M."/>
            <person name="Young S.K."/>
            <person name="Wortman J."/>
            <person name="Nusbaum C."/>
            <person name="Birren B."/>
        </authorList>
    </citation>
    <scope>NUCLEOTIDE SEQUENCE [LARGE SCALE GENOMIC DNA]</scope>
    <source>
        <strain evidence="14 15">CBS 102226</strain>
    </source>
</reference>
<comment type="catalytic activity">
    <reaction evidence="10">
        <text>L-tyrosine + O2 = L-dopaquinone + H2O</text>
        <dbReference type="Rhea" id="RHEA:18117"/>
        <dbReference type="ChEBI" id="CHEBI:15377"/>
        <dbReference type="ChEBI" id="CHEBI:15379"/>
        <dbReference type="ChEBI" id="CHEBI:57924"/>
        <dbReference type="ChEBI" id="CHEBI:58315"/>
        <dbReference type="EC" id="1.14.18.1"/>
    </reaction>
</comment>
<evidence type="ECO:0000256" key="4">
    <source>
        <dbReference type="ARBA" id="ARBA00022723"/>
    </source>
</evidence>
<evidence type="ECO:0000256" key="11">
    <source>
        <dbReference type="SAM" id="MobiDB-lite"/>
    </source>
</evidence>
<evidence type="ECO:0000256" key="8">
    <source>
        <dbReference type="ARBA" id="ARBA00023101"/>
    </source>
</evidence>
<dbReference type="RefSeq" id="XP_016630490.1">
    <property type="nucleotide sequence ID" value="XM_016778642.1"/>
</dbReference>
<keyword evidence="6" id="KW-0186">Copper</keyword>
<dbReference type="GO" id="GO:0042438">
    <property type="term" value="P:melanin biosynthetic process"/>
    <property type="evidence" value="ECO:0007669"/>
    <property type="project" value="UniProtKB-KW"/>
</dbReference>
<dbReference type="Pfam" id="PF00264">
    <property type="entry name" value="Tyrosinase"/>
    <property type="match status" value="1"/>
</dbReference>
<dbReference type="AlphaFoldDB" id="A0A0D2JSE2"/>
<dbReference type="Gene3D" id="1.10.1280.10">
    <property type="entry name" value="Di-copper center containing domain from catechol oxidase"/>
    <property type="match status" value="1"/>
</dbReference>
<keyword evidence="8" id="KW-0470">Melanin biosynthesis</keyword>
<evidence type="ECO:0000256" key="10">
    <source>
        <dbReference type="ARBA" id="ARBA00048881"/>
    </source>
</evidence>
<feature type="region of interest" description="Disordered" evidence="11">
    <location>
        <begin position="441"/>
        <end position="470"/>
    </location>
</feature>
<evidence type="ECO:0000256" key="6">
    <source>
        <dbReference type="ARBA" id="ARBA00023008"/>
    </source>
</evidence>
<evidence type="ECO:0000313" key="14">
    <source>
        <dbReference type="EMBL" id="KIX96367.1"/>
    </source>
</evidence>
<dbReference type="InterPro" id="IPR041640">
    <property type="entry name" value="Tyrosinase_C"/>
</dbReference>
<dbReference type="EC" id="1.14.18.1" evidence="3"/>
<keyword evidence="5" id="KW-0560">Oxidoreductase</keyword>
<evidence type="ECO:0000259" key="12">
    <source>
        <dbReference type="PROSITE" id="PS00497"/>
    </source>
</evidence>
<dbReference type="Pfam" id="PF18132">
    <property type="entry name" value="Tyrosinase_C"/>
    <property type="match status" value="1"/>
</dbReference>
<feature type="domain" description="Tyrosinase copper-binding" evidence="12">
    <location>
        <begin position="102"/>
        <end position="119"/>
    </location>
</feature>
<evidence type="ECO:0000256" key="1">
    <source>
        <dbReference type="ARBA" id="ARBA00001973"/>
    </source>
</evidence>
<evidence type="ECO:0000256" key="9">
    <source>
        <dbReference type="ARBA" id="ARBA00048233"/>
    </source>
</evidence>
<name>A0A0D2JSE2_9EURO</name>
<comment type="catalytic activity">
    <reaction evidence="9">
        <text>2 L-dopa + O2 = 2 L-dopaquinone + 2 H2O</text>
        <dbReference type="Rhea" id="RHEA:34287"/>
        <dbReference type="ChEBI" id="CHEBI:15377"/>
        <dbReference type="ChEBI" id="CHEBI:15379"/>
        <dbReference type="ChEBI" id="CHEBI:57504"/>
        <dbReference type="ChEBI" id="CHEBI:57924"/>
        <dbReference type="EC" id="1.14.18.1"/>
    </reaction>
</comment>
<evidence type="ECO:0000256" key="7">
    <source>
        <dbReference type="ARBA" id="ARBA00023033"/>
    </source>
</evidence>
<comment type="similarity">
    <text evidence="2">Belongs to the tyrosinase family.</text>
</comment>
<dbReference type="SUPFAM" id="SSF48056">
    <property type="entry name" value="Di-copper centre-containing domain"/>
    <property type="match status" value="1"/>
</dbReference>
<dbReference type="GeneID" id="27713891"/>
<dbReference type="PROSITE" id="PS00497">
    <property type="entry name" value="TYROSINASE_1"/>
    <property type="match status" value="1"/>
</dbReference>
<dbReference type="VEuPathDB" id="FungiDB:Z520_08145"/>
<dbReference type="GO" id="GO:0004503">
    <property type="term" value="F:tyrosinase activity"/>
    <property type="evidence" value="ECO:0007669"/>
    <property type="project" value="UniProtKB-EC"/>
</dbReference>
<evidence type="ECO:0000313" key="15">
    <source>
        <dbReference type="Proteomes" id="UP000053411"/>
    </source>
</evidence>
<dbReference type="OrthoDB" id="1658288at2759"/>
<dbReference type="PANTHER" id="PTHR11474:SF76">
    <property type="entry name" value="SHKT DOMAIN-CONTAINING PROTEIN"/>
    <property type="match status" value="1"/>
</dbReference>
<protein>
    <recommendedName>
        <fullName evidence="3">tyrosinase</fullName>
        <ecNumber evidence="3">1.14.18.1</ecNumber>
    </recommendedName>
</protein>
<dbReference type="Gene3D" id="2.60.310.20">
    <property type="match status" value="1"/>
</dbReference>
<evidence type="ECO:0000256" key="5">
    <source>
        <dbReference type="ARBA" id="ARBA00023002"/>
    </source>
</evidence>
<dbReference type="PRINTS" id="PR00092">
    <property type="entry name" value="TYROSINASE"/>
</dbReference>
<accession>A0A0D2JSE2</accession>
<evidence type="ECO:0000256" key="2">
    <source>
        <dbReference type="ARBA" id="ARBA00009928"/>
    </source>
</evidence>
<dbReference type="GO" id="GO:0046872">
    <property type="term" value="F:metal ion binding"/>
    <property type="evidence" value="ECO:0007669"/>
    <property type="project" value="UniProtKB-KW"/>
</dbReference>
<dbReference type="InterPro" id="IPR050316">
    <property type="entry name" value="Tyrosinase/Hemocyanin"/>
</dbReference>
<evidence type="ECO:0000256" key="3">
    <source>
        <dbReference type="ARBA" id="ARBA00011906"/>
    </source>
</evidence>
<sequence length="652" mass="73802">MAALNKLKQAHQQGVVLGLKGVGDVKPRYDIDVFLLKYPDTFNLFCLALGELMNDPDSTKIMGYYQIAGIHGLPSAMWNGVASSTKETIGTTKYDQSGYCVHGLPEFPTWHRPYLAMLEQSIYLKMLEIAQSYPQKADQDAYRTAAQDFRLPYWDYFRARGQNAKYGTRTFSWDFKAPRIFTETEIMLDVPGKGFVRRPNPLQSFSFLKGGKLPQKDWDLVPLKLSVYDKDKTLRHPRNDHPVDHLNYTLNTNWQDDLRDISNAISDYDHEKMDGFVTNYYRSLEGIHGDYHINIGNTAGHMSDVPIAAFDPIFWIHHAQIDRWFAVWQAAHPDSWFDPGEDQAPLLPFRTSKGDTPANDRFWDSAGSKSTETFGYTYPDLKTTLEPHQQGYNKQVAKDFVDRYRWAQRTSRSPTITGTPPSEGRLDMSILPVDSEAQVFQYDKTSKPRKKTPSEPTAEQKATAAQRSLKHMDPAEVAMADDSDIDESRVERQWYVDDSVERLALNGSFTIFYFIGTPPPVAVPTSQYISYRTLGGISHIFAAPVEACDNCHMQAVNLNHLQTDTAGITSTLLDYMLTGDLADLSPENVKPFLVKNLKWRVVTATGELVDPRTIPSLKFGITSRLETVGDDGGRVTWQEFPEVITEIIQASS</sequence>
<dbReference type="EMBL" id="KN848078">
    <property type="protein sequence ID" value="KIX96367.1"/>
    <property type="molecule type" value="Genomic_DNA"/>
</dbReference>
<keyword evidence="7" id="KW-0503">Monooxygenase</keyword>
<feature type="domain" description="Tyrosinase copper-binding" evidence="13">
    <location>
        <begin position="311"/>
        <end position="322"/>
    </location>
</feature>